<evidence type="ECO:0000256" key="4">
    <source>
        <dbReference type="ARBA" id="ARBA00023136"/>
    </source>
</evidence>
<dbReference type="EnsemblMetazoa" id="XM_022815425">
    <property type="protein sequence ID" value="XP_022671160"/>
    <property type="gene ID" value="LOC111254513"/>
</dbReference>
<dbReference type="InterPro" id="IPR048485">
    <property type="entry name" value="COG5_helical"/>
</dbReference>
<dbReference type="InterPro" id="IPR019465">
    <property type="entry name" value="Cog5"/>
</dbReference>
<evidence type="ECO:0000256" key="2">
    <source>
        <dbReference type="ARBA" id="ARBA00020974"/>
    </source>
</evidence>
<dbReference type="RefSeq" id="XP_022671160.1">
    <property type="nucleotide sequence ID" value="XM_022815425.1"/>
</dbReference>
<evidence type="ECO:0000256" key="3">
    <source>
        <dbReference type="ARBA" id="ARBA00023034"/>
    </source>
</evidence>
<proteinExistence type="predicted"/>
<accession>A0A7M7MET0</accession>
<dbReference type="RefSeq" id="XP_022671159.1">
    <property type="nucleotide sequence ID" value="XM_022815424.1"/>
</dbReference>
<dbReference type="PANTHER" id="PTHR13228:SF3">
    <property type="entry name" value="CONSERVED OLIGOMERIC GOLGI COMPLEX SUBUNIT 5"/>
    <property type="match status" value="1"/>
</dbReference>
<dbReference type="GO" id="GO:0017119">
    <property type="term" value="C:Golgi transport complex"/>
    <property type="evidence" value="ECO:0007669"/>
    <property type="project" value="InterPro"/>
</dbReference>
<dbReference type="EnsemblMetazoa" id="XM_022815426">
    <property type="protein sequence ID" value="XP_022671161"/>
    <property type="gene ID" value="LOC111254513"/>
</dbReference>
<dbReference type="Proteomes" id="UP000594260">
    <property type="component" value="Unplaced"/>
</dbReference>
<dbReference type="FunCoup" id="A0A7M7MET0">
    <property type="interactions" value="868"/>
</dbReference>
<dbReference type="EnsemblMetazoa" id="XM_022815424">
    <property type="protein sequence ID" value="XP_022671159"/>
    <property type="gene ID" value="LOC111254513"/>
</dbReference>
<feature type="domain" description="Conserved oligomeric Golgi complex subunit 5 N-terminal" evidence="6">
    <location>
        <begin position="56"/>
        <end position="178"/>
    </location>
</feature>
<name>A0A7M7MET0_VARDE</name>
<dbReference type="EnsemblMetazoa" id="XM_022815423">
    <property type="protein sequence ID" value="XP_022671158"/>
    <property type="gene ID" value="LOC111254513"/>
</dbReference>
<protein>
    <recommendedName>
        <fullName evidence="2">Conserved oligomeric Golgi complex subunit 5</fullName>
    </recommendedName>
</protein>
<evidence type="ECO:0000256" key="5">
    <source>
        <dbReference type="SAM" id="MobiDB-lite"/>
    </source>
</evidence>
<dbReference type="AlphaFoldDB" id="A0A7M7MET0"/>
<dbReference type="PANTHER" id="PTHR13228">
    <property type="entry name" value="CONSERVED OLIGOMERIC GOLGI COMPLEX COMPONENT 5"/>
    <property type="match status" value="1"/>
</dbReference>
<evidence type="ECO:0000256" key="1">
    <source>
        <dbReference type="ARBA" id="ARBA00004395"/>
    </source>
</evidence>
<reference evidence="8" key="1">
    <citation type="submission" date="2021-01" db="UniProtKB">
        <authorList>
            <consortium name="EnsemblMetazoa"/>
        </authorList>
    </citation>
    <scope>IDENTIFICATION</scope>
</reference>
<organism evidence="8 9">
    <name type="scientific">Varroa destructor</name>
    <name type="common">Honeybee mite</name>
    <dbReference type="NCBI Taxonomy" id="109461"/>
    <lineage>
        <taxon>Eukaryota</taxon>
        <taxon>Metazoa</taxon>
        <taxon>Ecdysozoa</taxon>
        <taxon>Arthropoda</taxon>
        <taxon>Chelicerata</taxon>
        <taxon>Arachnida</taxon>
        <taxon>Acari</taxon>
        <taxon>Parasitiformes</taxon>
        <taxon>Mesostigmata</taxon>
        <taxon>Gamasina</taxon>
        <taxon>Dermanyssoidea</taxon>
        <taxon>Varroidae</taxon>
        <taxon>Varroa</taxon>
    </lineage>
</organism>
<comment type="subcellular location">
    <subcellularLocation>
        <location evidence="1">Golgi apparatus membrane</location>
        <topology evidence="1">Peripheral membrane protein</topology>
    </subcellularLocation>
</comment>
<evidence type="ECO:0000313" key="9">
    <source>
        <dbReference type="Proteomes" id="UP000594260"/>
    </source>
</evidence>
<dbReference type="InParanoid" id="A0A7M7MET0"/>
<dbReference type="RefSeq" id="XP_022671161.1">
    <property type="nucleotide sequence ID" value="XM_022815426.1"/>
</dbReference>
<dbReference type="RefSeq" id="XP_022671158.1">
    <property type="nucleotide sequence ID" value="XM_022815423.1"/>
</dbReference>
<dbReference type="GO" id="GO:0006891">
    <property type="term" value="P:intra-Golgi vesicle-mediated transport"/>
    <property type="evidence" value="ECO:0007669"/>
    <property type="project" value="InterPro"/>
</dbReference>
<dbReference type="OMA" id="MMVEYFE"/>
<evidence type="ECO:0000259" key="7">
    <source>
        <dbReference type="Pfam" id="PF20649"/>
    </source>
</evidence>
<feature type="compositionally biased region" description="Polar residues" evidence="5">
    <location>
        <begin position="291"/>
        <end position="303"/>
    </location>
</feature>
<dbReference type="Pfam" id="PF10392">
    <property type="entry name" value="COG5_N"/>
    <property type="match status" value="1"/>
</dbReference>
<evidence type="ECO:0000313" key="8">
    <source>
        <dbReference type="EnsemblMetazoa" id="XP_022671159"/>
    </source>
</evidence>
<feature type="region of interest" description="Disordered" evidence="5">
    <location>
        <begin position="288"/>
        <end position="308"/>
    </location>
</feature>
<dbReference type="OrthoDB" id="18786at2759"/>
<dbReference type="InterPro" id="IPR049176">
    <property type="entry name" value="COG5_N"/>
</dbReference>
<dbReference type="KEGG" id="vde:111254513"/>
<dbReference type="CTD" id="100529224"/>
<feature type="region of interest" description="Disordered" evidence="5">
    <location>
        <begin position="365"/>
        <end position="386"/>
    </location>
</feature>
<keyword evidence="4" id="KW-0472">Membrane</keyword>
<dbReference type="GeneID" id="111254513"/>
<sequence length="836" mass="92046">MANPLVTDKTPMDSGSDTPIANILSYSASSGTLMLPDVYGESVVIEQLRSDTLYRHFLDDDFDAKSVAAKAVENLAITDHLAKISAGISLVEREIRHEVGDKYDELLSHATDIEGLEKSLQDTFSSVKALKVVGDRVQSRMSECYEKVEQHTLMLARLHDTCELARSVARLAGVCRQLRQNNSKQTKDMMKSSQLISEVYYLLANVGEGIHSINAVRPHLTFVSEFRVDLVRQCQALLETSLESQNFAQMTIALQSFHNMGILLQQLDALLTACKERLTKATKEALDVHRLSQSPEQATSGGNRSLPGRASLGGGAAFRGNLWASIESLLGSVGTQLTQVVGFEAVMAKRKDTNSHNTFAQIIQQQRKRKSVNGDASDNNDDADVFNNDDSVKSGCGLVESLWLELALMLSRELIAASAQSTFVRQAFEGEYPKLIKMFTTKLEGVDLTKLNLESLETAYVSRSLSRLLDCANLCLTNTPPLQDDVVAVVNVIMSEIRVTESVGDVQLLRKVSRNVAQTVVQLASRSEQTVISAEVPEAIQVIGPANLTQKNNGMALQLLHIFSVQVSSFLASLNCDATAVSVMASSLKQIDATISSCLSPLFGAVGGAIEAILLTMHEEKYDQPATSSGKEVQCSLYMRELNGFLQRVLTEYLTLFPPNATVQGIVREMGSRTIELFFRFVSLVRPVNDGGCLRLAADCTQLEASLTPLKPEAREDAFARRSRALRAFRPLLLLPAEQIAQAHAVGPVIPYSTILQFFFSRAPSEMKSPHDAASWSLQRYSQWLDQHPSEKDRLVLIRGTLDSYLRWVRHNGVKEFPAIYIVINDLLCKAVVNCV</sequence>
<keyword evidence="9" id="KW-1185">Reference proteome</keyword>
<keyword evidence="3" id="KW-0333">Golgi apparatus</keyword>
<feature type="domain" description="Conserved oligomeric Golgi complex subunit 5 helical" evidence="7">
    <location>
        <begin position="211"/>
        <end position="440"/>
    </location>
</feature>
<dbReference type="GO" id="GO:0000139">
    <property type="term" value="C:Golgi membrane"/>
    <property type="evidence" value="ECO:0007669"/>
    <property type="project" value="UniProtKB-SubCell"/>
</dbReference>
<dbReference type="Pfam" id="PF20649">
    <property type="entry name" value="COG5_C"/>
    <property type="match status" value="1"/>
</dbReference>
<evidence type="ECO:0000259" key="6">
    <source>
        <dbReference type="Pfam" id="PF10392"/>
    </source>
</evidence>